<dbReference type="AlphaFoldDB" id="A0AAJ5EDH2"/>
<dbReference type="PANTHER" id="PTHR42794">
    <property type="entry name" value="HEMIN IMPORT ATP-BINDING PROTEIN HMUV"/>
    <property type="match status" value="1"/>
</dbReference>
<dbReference type="InterPro" id="IPR003593">
    <property type="entry name" value="AAA+_ATPase"/>
</dbReference>
<dbReference type="Proteomes" id="UP000297725">
    <property type="component" value="Unassembled WGS sequence"/>
</dbReference>
<evidence type="ECO:0000256" key="3">
    <source>
        <dbReference type="ARBA" id="ARBA00022840"/>
    </source>
</evidence>
<keyword evidence="3 7" id="KW-0067">ATP-binding</keyword>
<dbReference type="PROSITE" id="PS00211">
    <property type="entry name" value="ABC_TRANSPORTER_1"/>
    <property type="match status" value="1"/>
</dbReference>
<keyword evidence="4" id="KW-1278">Translocase</keyword>
<dbReference type="CDD" id="cd03214">
    <property type="entry name" value="ABC_Iron-Siderophores_B12_Hemin"/>
    <property type="match status" value="1"/>
</dbReference>
<feature type="domain" description="ABC transporter" evidence="5">
    <location>
        <begin position="2"/>
        <end position="239"/>
    </location>
</feature>
<dbReference type="PANTHER" id="PTHR42794:SF1">
    <property type="entry name" value="HEMIN IMPORT ATP-BINDING PROTEIN HMUV"/>
    <property type="match status" value="1"/>
</dbReference>
<dbReference type="SUPFAM" id="SSF52540">
    <property type="entry name" value="P-loop containing nucleoside triphosphate hydrolases"/>
    <property type="match status" value="1"/>
</dbReference>
<evidence type="ECO:0000313" key="9">
    <source>
        <dbReference type="Proteomes" id="UP000297725"/>
    </source>
</evidence>
<dbReference type="SMART" id="SM00382">
    <property type="entry name" value="AAA"/>
    <property type="match status" value="1"/>
</dbReference>
<organism evidence="7 9">
    <name type="scientific">Vagococcus xieshaowenii</name>
    <dbReference type="NCBI Taxonomy" id="2562451"/>
    <lineage>
        <taxon>Bacteria</taxon>
        <taxon>Bacillati</taxon>
        <taxon>Bacillota</taxon>
        <taxon>Bacilli</taxon>
        <taxon>Lactobacillales</taxon>
        <taxon>Enterococcaceae</taxon>
        <taxon>Vagococcus</taxon>
    </lineage>
</organism>
<dbReference type="GO" id="GO:0005524">
    <property type="term" value="F:ATP binding"/>
    <property type="evidence" value="ECO:0007669"/>
    <property type="project" value="UniProtKB-KW"/>
</dbReference>
<sequence>MIDIQGVSVRYGNHQILDDISFQLDDDEIVCVLGPNGSGKTTLLKTILNLVPFSGEILINGQSVKKYPRKTLAKEVALLSQHQVVQRGYTVQDIVLMGRFRYQQTGLFNGYSKVDFDYVDTLLADLGLWELKEQEVVKLSGGQKQLVFLAKIMAQNPRLLLLDEPSNHLDIKYQLEMIAFLKQWRDQRESGILGVFHDVNLALHLSDHLLMLKEGRILAKGSFSEIGTITNFQTLYETQLVEYYLASLEKWQQLLK</sequence>
<dbReference type="Gene3D" id="3.40.50.300">
    <property type="entry name" value="P-loop containing nucleotide triphosphate hydrolases"/>
    <property type="match status" value="1"/>
</dbReference>
<reference evidence="7 9" key="1">
    <citation type="submission" date="2019-03" db="EMBL/GenBank/DDBJ databases">
        <title>Vagococcus sp. was isolated fron gut of Carduelis flavirostris.</title>
        <authorList>
            <person name="Ge Y."/>
        </authorList>
    </citation>
    <scope>NUCLEOTIDE SEQUENCE [LARGE SCALE GENOMIC DNA]</scope>
    <source>
        <strain evidence="7 9">CF-210</strain>
    </source>
</reference>
<keyword evidence="2" id="KW-0547">Nucleotide-binding</keyword>
<accession>A0AAJ5EDH2</accession>
<protein>
    <submittedName>
        <fullName evidence="7">ABC transporter ATP-binding protein</fullName>
    </submittedName>
</protein>
<dbReference type="Proteomes" id="UP000296883">
    <property type="component" value="Chromosome"/>
</dbReference>
<evidence type="ECO:0000313" key="6">
    <source>
        <dbReference type="EMBL" id="QCA28144.1"/>
    </source>
</evidence>
<evidence type="ECO:0000313" key="7">
    <source>
        <dbReference type="EMBL" id="TFZ39730.1"/>
    </source>
</evidence>
<dbReference type="InterPro" id="IPR017871">
    <property type="entry name" value="ABC_transporter-like_CS"/>
</dbReference>
<name>A0AAJ5EDH2_9ENTE</name>
<reference evidence="6 8" key="2">
    <citation type="journal article" date="2020" name="Int. J. Syst. Evol. Microbiol.">
        <title>Vagococcus xieshaowenii sp. nov., isolated from snow finch (Montifringilla taczanowskii) cloacal content.</title>
        <authorList>
            <person name="Ge Y."/>
            <person name="Yang J."/>
            <person name="Lai X.H."/>
            <person name="Zhang G."/>
            <person name="Jin D."/>
            <person name="Lu S."/>
            <person name="Wang B."/>
            <person name="Huang Y."/>
            <person name="Huang Y."/>
            <person name="Ren Z."/>
            <person name="Zhang X."/>
            <person name="Xu J."/>
        </authorList>
    </citation>
    <scope>NUCLEOTIDE SEQUENCE [LARGE SCALE GENOMIC DNA]</scope>
    <source>
        <strain evidence="8">personal::cf-49</strain>
        <strain evidence="6">Personal::cf-49</strain>
    </source>
</reference>
<evidence type="ECO:0000256" key="1">
    <source>
        <dbReference type="ARBA" id="ARBA00022448"/>
    </source>
</evidence>
<dbReference type="EMBL" id="SRHU01000031">
    <property type="protein sequence ID" value="TFZ39730.1"/>
    <property type="molecule type" value="Genomic_DNA"/>
</dbReference>
<dbReference type="InterPro" id="IPR027417">
    <property type="entry name" value="P-loop_NTPase"/>
</dbReference>
<dbReference type="Pfam" id="PF00005">
    <property type="entry name" value="ABC_tran"/>
    <property type="match status" value="1"/>
</dbReference>
<evidence type="ECO:0000256" key="2">
    <source>
        <dbReference type="ARBA" id="ARBA00022741"/>
    </source>
</evidence>
<proteinExistence type="predicted"/>
<evidence type="ECO:0000259" key="5">
    <source>
        <dbReference type="PROSITE" id="PS50893"/>
    </source>
</evidence>
<dbReference type="GO" id="GO:0016887">
    <property type="term" value="F:ATP hydrolysis activity"/>
    <property type="evidence" value="ECO:0007669"/>
    <property type="project" value="InterPro"/>
</dbReference>
<dbReference type="FunFam" id="3.40.50.300:FF:000134">
    <property type="entry name" value="Iron-enterobactin ABC transporter ATP-binding protein"/>
    <property type="match status" value="1"/>
</dbReference>
<dbReference type="InterPro" id="IPR003439">
    <property type="entry name" value="ABC_transporter-like_ATP-bd"/>
</dbReference>
<gene>
    <name evidence="7" type="ORF">E4031_08555</name>
    <name evidence="6" type="ORF">E4Z98_02015</name>
</gene>
<evidence type="ECO:0000313" key="8">
    <source>
        <dbReference type="Proteomes" id="UP000296883"/>
    </source>
</evidence>
<dbReference type="RefSeq" id="WP_135255035.1">
    <property type="nucleotide sequence ID" value="NZ_CP038865.1"/>
</dbReference>
<dbReference type="EMBL" id="CP038865">
    <property type="protein sequence ID" value="QCA28144.1"/>
    <property type="molecule type" value="Genomic_DNA"/>
</dbReference>
<keyword evidence="8" id="KW-1185">Reference proteome</keyword>
<dbReference type="PROSITE" id="PS50893">
    <property type="entry name" value="ABC_TRANSPORTER_2"/>
    <property type="match status" value="1"/>
</dbReference>
<evidence type="ECO:0000256" key="4">
    <source>
        <dbReference type="ARBA" id="ARBA00022967"/>
    </source>
</evidence>
<keyword evidence="1" id="KW-0813">Transport</keyword>